<protein>
    <submittedName>
        <fullName evidence="1">Uncharacterized protein</fullName>
    </submittedName>
</protein>
<accession>A0AAW2EU87</accession>
<gene>
    <name evidence="1" type="ORF">PUN28_015666</name>
</gene>
<evidence type="ECO:0000313" key="1">
    <source>
        <dbReference type="EMBL" id="KAL0107289.1"/>
    </source>
</evidence>
<evidence type="ECO:0000313" key="2">
    <source>
        <dbReference type="Proteomes" id="UP001430953"/>
    </source>
</evidence>
<comment type="caution">
    <text evidence="1">The sequence shown here is derived from an EMBL/GenBank/DDBJ whole genome shotgun (WGS) entry which is preliminary data.</text>
</comment>
<organism evidence="1 2">
    <name type="scientific">Cardiocondyla obscurior</name>
    <dbReference type="NCBI Taxonomy" id="286306"/>
    <lineage>
        <taxon>Eukaryota</taxon>
        <taxon>Metazoa</taxon>
        <taxon>Ecdysozoa</taxon>
        <taxon>Arthropoda</taxon>
        <taxon>Hexapoda</taxon>
        <taxon>Insecta</taxon>
        <taxon>Pterygota</taxon>
        <taxon>Neoptera</taxon>
        <taxon>Endopterygota</taxon>
        <taxon>Hymenoptera</taxon>
        <taxon>Apocrita</taxon>
        <taxon>Aculeata</taxon>
        <taxon>Formicoidea</taxon>
        <taxon>Formicidae</taxon>
        <taxon>Myrmicinae</taxon>
        <taxon>Cardiocondyla</taxon>
    </lineage>
</organism>
<dbReference type="Proteomes" id="UP001430953">
    <property type="component" value="Unassembled WGS sequence"/>
</dbReference>
<dbReference type="EMBL" id="JADYXP020000017">
    <property type="protein sequence ID" value="KAL0107289.1"/>
    <property type="molecule type" value="Genomic_DNA"/>
</dbReference>
<keyword evidence="2" id="KW-1185">Reference proteome</keyword>
<sequence>MNDVFVSLITFENNTQRIRRAFQKFTVQGVESPFLTLHPRVLRQFYQLFRAIPSRVILRTTRADGETARSFVDFFFFFFFLFFT</sequence>
<reference evidence="1 2" key="1">
    <citation type="submission" date="2023-03" db="EMBL/GenBank/DDBJ databases">
        <title>High recombination rates correlate with genetic variation in Cardiocondyla obscurior ants.</title>
        <authorList>
            <person name="Errbii M."/>
        </authorList>
    </citation>
    <scope>NUCLEOTIDE SEQUENCE [LARGE SCALE GENOMIC DNA]</scope>
    <source>
        <strain evidence="1">Alpha-2009</strain>
        <tissue evidence="1">Whole body</tissue>
    </source>
</reference>
<dbReference type="AlphaFoldDB" id="A0AAW2EU87"/>
<name>A0AAW2EU87_9HYME</name>
<proteinExistence type="predicted"/>